<feature type="transmembrane region" description="Helical" evidence="6">
    <location>
        <begin position="38"/>
        <end position="61"/>
    </location>
</feature>
<reference evidence="8" key="1">
    <citation type="journal article" date="2019" name="Int. J. Syst. Evol. Microbiol.">
        <title>The Global Catalogue of Microorganisms (GCM) 10K type strain sequencing project: providing services to taxonomists for standard genome sequencing and annotation.</title>
        <authorList>
            <consortium name="The Broad Institute Genomics Platform"/>
            <consortium name="The Broad Institute Genome Sequencing Center for Infectious Disease"/>
            <person name="Wu L."/>
            <person name="Ma J."/>
        </authorList>
    </citation>
    <scope>NUCLEOTIDE SEQUENCE [LARGE SCALE GENOMIC DNA]</scope>
    <source>
        <strain evidence="8">CCUG 49018</strain>
    </source>
</reference>
<feature type="transmembrane region" description="Helical" evidence="6">
    <location>
        <begin position="146"/>
        <end position="179"/>
    </location>
</feature>
<keyword evidence="8" id="KW-1185">Reference proteome</keyword>
<keyword evidence="2" id="KW-1003">Cell membrane</keyword>
<evidence type="ECO:0000313" key="7">
    <source>
        <dbReference type="EMBL" id="MFD1237393.1"/>
    </source>
</evidence>
<feature type="transmembrane region" description="Helical" evidence="6">
    <location>
        <begin position="81"/>
        <end position="102"/>
    </location>
</feature>
<accession>A0ABW3VQZ3</accession>
<evidence type="ECO:0000256" key="1">
    <source>
        <dbReference type="ARBA" id="ARBA00004651"/>
    </source>
</evidence>
<dbReference type="RefSeq" id="WP_379653285.1">
    <property type="nucleotide sequence ID" value="NZ_JBHTMB010000287.1"/>
</dbReference>
<gene>
    <name evidence="7" type="ORF">ACFQ34_29270</name>
</gene>
<evidence type="ECO:0000256" key="6">
    <source>
        <dbReference type="SAM" id="Phobius"/>
    </source>
</evidence>
<name>A0ABW3VQZ3_9PSEU</name>
<proteinExistence type="predicted"/>
<dbReference type="Proteomes" id="UP001597182">
    <property type="component" value="Unassembled WGS sequence"/>
</dbReference>
<evidence type="ECO:0000313" key="8">
    <source>
        <dbReference type="Proteomes" id="UP001597182"/>
    </source>
</evidence>
<comment type="subcellular location">
    <subcellularLocation>
        <location evidence="1">Cell membrane</location>
        <topology evidence="1">Multi-pass membrane protein</topology>
    </subcellularLocation>
</comment>
<dbReference type="Pfam" id="PF03706">
    <property type="entry name" value="LPG_synthase_TM"/>
    <property type="match status" value="1"/>
</dbReference>
<dbReference type="EMBL" id="JBHTMB010000287">
    <property type="protein sequence ID" value="MFD1237393.1"/>
    <property type="molecule type" value="Genomic_DNA"/>
</dbReference>
<protein>
    <submittedName>
        <fullName evidence="7">Lysylphosphatidylglycerol synthase domain-containing protein</fullName>
    </submittedName>
</protein>
<dbReference type="InterPro" id="IPR022791">
    <property type="entry name" value="L-PG_synthase/AglD"/>
</dbReference>
<feature type="transmembrane region" description="Helical" evidence="6">
    <location>
        <begin position="248"/>
        <end position="272"/>
    </location>
</feature>
<evidence type="ECO:0000256" key="3">
    <source>
        <dbReference type="ARBA" id="ARBA00022692"/>
    </source>
</evidence>
<feature type="transmembrane region" description="Helical" evidence="6">
    <location>
        <begin position="123"/>
        <end position="140"/>
    </location>
</feature>
<evidence type="ECO:0000256" key="4">
    <source>
        <dbReference type="ARBA" id="ARBA00022989"/>
    </source>
</evidence>
<evidence type="ECO:0000256" key="2">
    <source>
        <dbReference type="ARBA" id="ARBA00022475"/>
    </source>
</evidence>
<evidence type="ECO:0000256" key="5">
    <source>
        <dbReference type="ARBA" id="ARBA00023136"/>
    </source>
</evidence>
<feature type="transmembrane region" description="Helical" evidence="6">
    <location>
        <begin position="6"/>
        <end position="26"/>
    </location>
</feature>
<keyword evidence="3 6" id="KW-0812">Transmembrane</keyword>
<organism evidence="7 8">
    <name type="scientific">Pseudonocardia benzenivorans</name>
    <dbReference type="NCBI Taxonomy" id="228005"/>
    <lineage>
        <taxon>Bacteria</taxon>
        <taxon>Bacillati</taxon>
        <taxon>Actinomycetota</taxon>
        <taxon>Actinomycetes</taxon>
        <taxon>Pseudonocardiales</taxon>
        <taxon>Pseudonocardiaceae</taxon>
        <taxon>Pseudonocardia</taxon>
    </lineage>
</organism>
<feature type="transmembrane region" description="Helical" evidence="6">
    <location>
        <begin position="214"/>
        <end position="236"/>
    </location>
</feature>
<sequence>MLSLLTAVVVVVLGVPAVTGVNWSAVGERLAGLPAPAVLELIVLWLLGLWSYTFVLTASLPGLTHTQAFTLNAVGSAVSNLLPFGGTAGVATTFAMTGAWGLRPKAVAASTLVTGIWNSLGRLALPAVGLGLLAVSGHISDPRLTAAAAGASGVLLAGLLVAVAALRVGAVADLLARVLPRAWRPRRGRAGQLLLGLRHATVDLVSRRWGRLSVAIAVYLGLQALLLAVCLGVAGAHVSPVEMLAPFALGRVLTMVVVLLGVLAAAVTAVSVS</sequence>
<comment type="caution">
    <text evidence="7">The sequence shown here is derived from an EMBL/GenBank/DDBJ whole genome shotgun (WGS) entry which is preliminary data.</text>
</comment>
<keyword evidence="5 6" id="KW-0472">Membrane</keyword>
<keyword evidence="4 6" id="KW-1133">Transmembrane helix</keyword>